<dbReference type="GO" id="GO:0008270">
    <property type="term" value="F:zinc ion binding"/>
    <property type="evidence" value="ECO:0007669"/>
    <property type="project" value="UniProtKB-KW"/>
</dbReference>
<feature type="region of interest" description="Disordered" evidence="2">
    <location>
        <begin position="603"/>
        <end position="783"/>
    </location>
</feature>
<feature type="compositionally biased region" description="Pro residues" evidence="2">
    <location>
        <begin position="95"/>
        <end position="104"/>
    </location>
</feature>
<feature type="region of interest" description="Disordered" evidence="2">
    <location>
        <begin position="1"/>
        <end position="30"/>
    </location>
</feature>
<feature type="compositionally biased region" description="Low complexity" evidence="2">
    <location>
        <begin position="486"/>
        <end position="495"/>
    </location>
</feature>
<reference evidence="4 5" key="1">
    <citation type="journal article" date="2011" name="PLoS Pathog.">
        <title>Endophytic Life Strategies Decoded by Genome and Transcriptome Analyses of the Mutualistic Root Symbiont Piriformospora indica.</title>
        <authorList>
            <person name="Zuccaro A."/>
            <person name="Lahrmann U."/>
            <person name="Guldener U."/>
            <person name="Langen G."/>
            <person name="Pfiffi S."/>
            <person name="Biedenkopf D."/>
            <person name="Wong P."/>
            <person name="Samans B."/>
            <person name="Grimm C."/>
            <person name="Basiewicz M."/>
            <person name="Murat C."/>
            <person name="Martin F."/>
            <person name="Kogel K.H."/>
        </authorList>
    </citation>
    <scope>NUCLEOTIDE SEQUENCE [LARGE SCALE GENOMIC DNA]</scope>
    <source>
        <strain evidence="4 5">DSM 11827</strain>
    </source>
</reference>
<dbReference type="OMA" id="TERPACH"/>
<protein>
    <recommendedName>
        <fullName evidence="3">C3H1-type domain-containing protein</fullName>
    </recommendedName>
</protein>
<evidence type="ECO:0000256" key="2">
    <source>
        <dbReference type="SAM" id="MobiDB-lite"/>
    </source>
</evidence>
<feature type="compositionally biased region" description="Pro residues" evidence="2">
    <location>
        <begin position="143"/>
        <end position="159"/>
    </location>
</feature>
<feature type="compositionally biased region" description="Polar residues" evidence="2">
    <location>
        <begin position="685"/>
        <end position="709"/>
    </location>
</feature>
<feature type="region of interest" description="Disordered" evidence="2">
    <location>
        <begin position="92"/>
        <end position="124"/>
    </location>
</feature>
<dbReference type="Proteomes" id="UP000007148">
    <property type="component" value="Unassembled WGS sequence"/>
</dbReference>
<dbReference type="STRING" id="1109443.G4TLL4"/>
<comment type="caution">
    <text evidence="4">The sequence shown here is derived from an EMBL/GenBank/DDBJ whole genome shotgun (WGS) entry which is preliminary data.</text>
</comment>
<feature type="compositionally biased region" description="Gly residues" evidence="2">
    <location>
        <begin position="566"/>
        <end position="577"/>
    </location>
</feature>
<feature type="zinc finger region" description="C3H1-type" evidence="1">
    <location>
        <begin position="578"/>
        <end position="605"/>
    </location>
</feature>
<keyword evidence="5" id="KW-1185">Reference proteome</keyword>
<organism evidence="4 5">
    <name type="scientific">Serendipita indica (strain DSM 11827)</name>
    <name type="common">Root endophyte fungus</name>
    <name type="synonym">Piriformospora indica</name>
    <dbReference type="NCBI Taxonomy" id="1109443"/>
    <lineage>
        <taxon>Eukaryota</taxon>
        <taxon>Fungi</taxon>
        <taxon>Dikarya</taxon>
        <taxon>Basidiomycota</taxon>
        <taxon>Agaricomycotina</taxon>
        <taxon>Agaricomycetes</taxon>
        <taxon>Sebacinales</taxon>
        <taxon>Serendipitaceae</taxon>
        <taxon>Serendipita</taxon>
    </lineage>
</organism>
<feature type="compositionally biased region" description="Low complexity" evidence="2">
    <location>
        <begin position="175"/>
        <end position="194"/>
    </location>
</feature>
<evidence type="ECO:0000256" key="1">
    <source>
        <dbReference type="PROSITE-ProRule" id="PRU00723"/>
    </source>
</evidence>
<keyword evidence="1" id="KW-0863">Zinc-finger</keyword>
<dbReference type="PROSITE" id="PS50103">
    <property type="entry name" value="ZF_C3H1"/>
    <property type="match status" value="2"/>
</dbReference>
<feature type="compositionally biased region" description="Pro residues" evidence="2">
    <location>
        <begin position="370"/>
        <end position="385"/>
    </location>
</feature>
<feature type="region of interest" description="Disordered" evidence="2">
    <location>
        <begin position="234"/>
        <end position="296"/>
    </location>
</feature>
<dbReference type="OrthoDB" id="20872at2759"/>
<feature type="compositionally biased region" description="Polar residues" evidence="2">
    <location>
        <begin position="109"/>
        <end position="123"/>
    </location>
</feature>
<feature type="domain" description="C3H1-type" evidence="3">
    <location>
        <begin position="212"/>
        <end position="236"/>
    </location>
</feature>
<dbReference type="SMART" id="SM00356">
    <property type="entry name" value="ZnF_C3H1"/>
    <property type="match status" value="2"/>
</dbReference>
<feature type="compositionally biased region" description="Polar residues" evidence="2">
    <location>
        <begin position="352"/>
        <end position="367"/>
    </location>
</feature>
<feature type="region of interest" description="Disordered" evidence="2">
    <location>
        <begin position="318"/>
        <end position="577"/>
    </location>
</feature>
<keyword evidence="1" id="KW-0479">Metal-binding</keyword>
<feature type="compositionally biased region" description="Pro residues" evidence="2">
    <location>
        <begin position="392"/>
        <end position="409"/>
    </location>
</feature>
<accession>G4TLL4</accession>
<dbReference type="Gene3D" id="4.10.1000.10">
    <property type="entry name" value="Zinc finger, CCCH-type"/>
    <property type="match status" value="1"/>
</dbReference>
<dbReference type="HOGENOM" id="CLU_357919_0_0_1"/>
<gene>
    <name evidence="4" type="ORF">PIIN_06142</name>
</gene>
<dbReference type="InterPro" id="IPR000571">
    <property type="entry name" value="Znf_CCCH"/>
</dbReference>
<feature type="compositionally biased region" description="Pro residues" evidence="2">
    <location>
        <begin position="500"/>
        <end position="512"/>
    </location>
</feature>
<dbReference type="AlphaFoldDB" id="G4TLL4"/>
<feature type="zinc finger region" description="C3H1-type" evidence="1">
    <location>
        <begin position="212"/>
        <end position="236"/>
    </location>
</feature>
<feature type="compositionally biased region" description="Low complexity" evidence="2">
    <location>
        <begin position="329"/>
        <end position="351"/>
    </location>
</feature>
<dbReference type="InParanoid" id="G4TLL4"/>
<feature type="domain" description="C3H1-type" evidence="3">
    <location>
        <begin position="578"/>
        <end position="605"/>
    </location>
</feature>
<evidence type="ECO:0000313" key="4">
    <source>
        <dbReference type="EMBL" id="CCA72207.1"/>
    </source>
</evidence>
<feature type="compositionally biased region" description="Low complexity" evidence="2">
    <location>
        <begin position="612"/>
        <end position="626"/>
    </location>
</feature>
<dbReference type="EMBL" id="CAFZ01000153">
    <property type="protein sequence ID" value="CCA72207.1"/>
    <property type="molecule type" value="Genomic_DNA"/>
</dbReference>
<name>G4TLL4_SERID</name>
<feature type="region of interest" description="Disordered" evidence="2">
    <location>
        <begin position="68"/>
        <end position="87"/>
    </location>
</feature>
<proteinExistence type="predicted"/>
<feature type="compositionally biased region" description="Pro residues" evidence="2">
    <location>
        <begin position="318"/>
        <end position="328"/>
    </location>
</feature>
<keyword evidence="1" id="KW-0862">Zinc</keyword>
<feature type="compositionally biased region" description="Basic and acidic residues" evidence="2">
    <location>
        <begin position="639"/>
        <end position="652"/>
    </location>
</feature>
<dbReference type="eggNOG" id="ENOG502S4MW">
    <property type="taxonomic scope" value="Eukaryota"/>
</dbReference>
<feature type="compositionally biased region" description="Polar residues" evidence="2">
    <location>
        <begin position="719"/>
        <end position="732"/>
    </location>
</feature>
<evidence type="ECO:0000313" key="5">
    <source>
        <dbReference type="Proteomes" id="UP000007148"/>
    </source>
</evidence>
<sequence>MSTPAGEPVVSGVDNTHDAQRPPQQPNGVVPNGAMAPMYGYPPPGAMYAVGPTPEMYQNNPNMRMMPPPGPYPFPGPQPGQPAHPMPPAVYGFPPMMPPPPPGAQPGQSNGASPSSPTATQMQPYPPYGMWYPAPPPPGMAMAPPPPGSVQPNGMPPMPMMGHYPPMYPPPPRPQGDAPPDGHQRQPSSQDQQQNGAPWPSGHSGLPPKEVARTIPCRYFPDCRFGPSCWFLHPGTEQPQPQSPPEQYANGGYAGGPLPPPVQYGPGGAWDPSGATSVPNGVTPVSPDASKNPHAAQMMGNVPGYNIMYAPYPYPGGYPAAMYPPPPQQGSGPASAAPQSPQPTSQPLSPQNGSQQLQQGTPSQTHSPAVPTPPSGVPAMYPPNGIPGGWYPAPPTVYPPPHAMQPQQPPQLQIATSPVNRHGQAPISPVSPHQGPNGVAQSPGHAPPVSPTSGNPVQSGHYPISPPYSAGPVHTRSPPQQPHPLSPQTHPTSPQGMYGVPPPTQPPVPVVPPHGRHSRRESMSSMSAMPMGAVLASLDGTGPMEDSRGPMDSGFNSARRGRGGHASRGSWGGNGFGSGRKPPCAFFPLGKCKNGDQCRFPHVLPDENSPASPISPRGGYSGSYGRMANGRRPTILGPIEDKMGDMTLKENEAGEAVEAGPRSAAPGGYQKPFNSSPKHRGGRPSISTPSTPGHRQTNHLQAQQPSQRVPSADDFPVLSASTPPVANGQSYGNAWGGPTAAQVLKGGISAKKPATSDMKDPKTDEEDSFRPAVANPVTVEGAA</sequence>
<feature type="region of interest" description="Disordered" evidence="2">
    <location>
        <begin position="143"/>
        <end position="209"/>
    </location>
</feature>
<evidence type="ECO:0000259" key="3">
    <source>
        <dbReference type="PROSITE" id="PS50103"/>
    </source>
</evidence>